<dbReference type="PANTHER" id="PTHR15454:SF35">
    <property type="entry name" value="NISCHARIN"/>
    <property type="match status" value="1"/>
</dbReference>
<feature type="domain" description="PX" evidence="3">
    <location>
        <begin position="5"/>
        <end position="125"/>
    </location>
</feature>
<name>J3JZ90_DENPD</name>
<dbReference type="SUPFAM" id="SSF64268">
    <property type="entry name" value="PX domain"/>
    <property type="match status" value="1"/>
</dbReference>
<evidence type="ECO:0000256" key="1">
    <source>
        <dbReference type="ARBA" id="ARBA00022614"/>
    </source>
</evidence>
<dbReference type="InterPro" id="IPR032675">
    <property type="entry name" value="LRR_dom_sf"/>
</dbReference>
<reference evidence="5" key="3">
    <citation type="submission" date="2024-08" db="UniProtKB">
        <authorList>
            <consortium name="EnsemblMetazoa"/>
        </authorList>
    </citation>
    <scope>IDENTIFICATION</scope>
</reference>
<dbReference type="AlphaFoldDB" id="J3JZ90"/>
<evidence type="ECO:0000313" key="5">
    <source>
        <dbReference type="EnsemblMetazoa" id="XP_019764940.1"/>
    </source>
</evidence>
<dbReference type="GO" id="GO:0005737">
    <property type="term" value="C:cytoplasm"/>
    <property type="evidence" value="ECO:0007669"/>
    <property type="project" value="TreeGrafter"/>
</dbReference>
<proteinExistence type="evidence at transcript level"/>
<organism evidence="4">
    <name type="scientific">Dendroctonus ponderosae</name>
    <name type="common">Mountain pine beetle</name>
    <dbReference type="NCBI Taxonomy" id="77166"/>
    <lineage>
        <taxon>Eukaryota</taxon>
        <taxon>Metazoa</taxon>
        <taxon>Ecdysozoa</taxon>
        <taxon>Arthropoda</taxon>
        <taxon>Hexapoda</taxon>
        <taxon>Insecta</taxon>
        <taxon>Pterygota</taxon>
        <taxon>Neoptera</taxon>
        <taxon>Endopterygota</taxon>
        <taxon>Coleoptera</taxon>
        <taxon>Polyphaga</taxon>
        <taxon>Cucujiformia</taxon>
        <taxon>Curculionidae</taxon>
        <taxon>Scolytinae</taxon>
        <taxon>Dendroctonus</taxon>
    </lineage>
</organism>
<dbReference type="KEGG" id="dpa:109540877"/>
<accession>J3JZ90</accession>
<dbReference type="InterPro" id="IPR025875">
    <property type="entry name" value="Leu-rich_rpt_4"/>
</dbReference>
<dbReference type="EMBL" id="BT128571">
    <property type="protein sequence ID" value="AEE63528.1"/>
    <property type="molecule type" value="mRNA"/>
</dbReference>
<reference evidence="6" key="2">
    <citation type="journal article" date="2013" name="Genome Biol.">
        <title>Draft genome of the mountain pine beetle, Dendroctonus ponderosae Hopkins, a major forest pest.</title>
        <authorList>
            <person name="Keeling C.I."/>
            <person name="Yuen M.M."/>
            <person name="Liao N.Y."/>
            <person name="Docking T.R."/>
            <person name="Chan S.K."/>
            <person name="Taylor G.A."/>
            <person name="Palmquist D.L."/>
            <person name="Jackman S.D."/>
            <person name="Nguyen A."/>
            <person name="Li M."/>
            <person name="Henderson H."/>
            <person name="Janes J.K."/>
            <person name="Zhao Y."/>
            <person name="Pandoh P."/>
            <person name="Moore R."/>
            <person name="Sperling F.A."/>
            <person name="Huber D.P."/>
            <person name="Birol I."/>
            <person name="Jones S.J."/>
            <person name="Bohlmann J."/>
        </authorList>
    </citation>
    <scope>NUCLEOTIDE SEQUENCE</scope>
</reference>
<dbReference type="PROSITE" id="PS51450">
    <property type="entry name" value="LRR"/>
    <property type="match status" value="3"/>
</dbReference>
<dbReference type="SMART" id="SM00365">
    <property type="entry name" value="LRR_SD22"/>
    <property type="match status" value="4"/>
</dbReference>
<keyword evidence="1" id="KW-0433">Leucine-rich repeat</keyword>
<dbReference type="InterPro" id="IPR001611">
    <property type="entry name" value="Leu-rich_rpt"/>
</dbReference>
<keyword evidence="6" id="KW-1185">Reference proteome</keyword>
<dbReference type="Proteomes" id="UP000019118">
    <property type="component" value="Unassembled WGS sequence"/>
</dbReference>
<evidence type="ECO:0000259" key="3">
    <source>
        <dbReference type="PROSITE" id="PS50195"/>
    </source>
</evidence>
<dbReference type="PRINTS" id="PR00019">
    <property type="entry name" value="LEURICHRPT"/>
</dbReference>
<protein>
    <recommendedName>
        <fullName evidence="3">PX domain-containing protein</fullName>
    </recommendedName>
</protein>
<dbReference type="SUPFAM" id="SSF52075">
    <property type="entry name" value="Outer arm dynein light chain 1"/>
    <property type="match status" value="1"/>
</dbReference>
<dbReference type="FunFam" id="3.30.1520.10:FF:000020">
    <property type="entry name" value="nischarin isoform X1"/>
    <property type="match status" value="1"/>
</dbReference>
<evidence type="ECO:0000313" key="6">
    <source>
        <dbReference type="Proteomes" id="UP000019118"/>
    </source>
</evidence>
<dbReference type="PROSITE" id="PS50195">
    <property type="entry name" value="PX"/>
    <property type="match status" value="1"/>
</dbReference>
<dbReference type="InterPro" id="IPR036871">
    <property type="entry name" value="PX_dom_sf"/>
</dbReference>
<dbReference type="InterPro" id="IPR001683">
    <property type="entry name" value="PX_dom"/>
</dbReference>
<dbReference type="PANTHER" id="PTHR15454">
    <property type="entry name" value="NISCHARIN RELATED"/>
    <property type="match status" value="1"/>
</dbReference>
<evidence type="ECO:0000256" key="2">
    <source>
        <dbReference type="ARBA" id="ARBA00022737"/>
    </source>
</evidence>
<dbReference type="Pfam" id="PF13855">
    <property type="entry name" value="LRR_8"/>
    <property type="match status" value="1"/>
</dbReference>
<dbReference type="OrthoDB" id="430293at2759"/>
<dbReference type="Pfam" id="PF12799">
    <property type="entry name" value="LRR_4"/>
    <property type="match status" value="1"/>
</dbReference>
<dbReference type="EnsemblMetazoa" id="XM_019909381.1">
    <property type="protein sequence ID" value="XP_019764940.1"/>
    <property type="gene ID" value="LOC109540877"/>
</dbReference>
<dbReference type="Pfam" id="PF00787">
    <property type="entry name" value="PX"/>
    <property type="match status" value="1"/>
</dbReference>
<gene>
    <name evidence="5" type="primary">109540877</name>
</gene>
<dbReference type="Gene3D" id="3.80.10.10">
    <property type="entry name" value="Ribonuclease Inhibitor"/>
    <property type="match status" value="2"/>
</dbReference>
<sequence>MACLWRNQNRSSIEIPSTEEFSSVTYYVIHVTVGEVKWKVKHRYNDFFNLHSKLVVDHGVSKDILPSKKVIGNKSNEFIESRRRALEEYSQKILVFLKRTMPRVFVEFLDFHVYDIYFLLQELSAKCFAEADFILSTTRTFSMSPLELYAISELVKSCFPDADNLEKPLDLGPILDMCSQLDSLVINGSNSEYLQSNIVLNKLPFEMSQLKIDSSVCFKKISLSMISSLGSLRSTLTVLKVSYTDATSICDILQCDVLHKTAIEGSQKWDALETLDLSHNNLVDIDKTIHLAVSLKHLILNHNKISTISNLMHLPRLEELSIVNNLITICDQLHTKVGNIKSLNLSQNNVVTTKGFKKLYSLENLDLSCNKITEIEDLRYLGNLPCLENITLTGNNVSTTIDYRVKVLELFGNRAKDICLDNEKPSQSELDKVSVLSALRIVKEGKTPDLSKEMCK</sequence>
<keyword evidence="2" id="KW-0677">Repeat</keyword>
<reference evidence="4" key="1">
    <citation type="journal article" date="2012" name="Insect Biochem. Mol. Biol.">
        <title>Transcriptome and full-length cDNA resources for the mountain pine beetle, Dendroctonus ponderosae Hopkins, a major insect pest of pine forests.</title>
        <authorList>
            <person name="Keeling C.I."/>
            <person name="Henderson H."/>
            <person name="Li M."/>
            <person name="Yuen M."/>
            <person name="Clark E.L."/>
            <person name="Fraser J.D."/>
            <person name="Huber D.P."/>
            <person name="Liao N.Y."/>
            <person name="Roderick Docking T."/>
            <person name="Birol I."/>
            <person name="Chan S.K."/>
            <person name="Taylor G.A."/>
            <person name="Palmquist D."/>
            <person name="Jones S.J."/>
            <person name="Bohlmann J."/>
        </authorList>
    </citation>
    <scope>NUCLEOTIDE SEQUENCE</scope>
    <source>
        <tissue evidence="4">Midgut and adhering fatbody of emerged adults of both sexes 1</tissue>
    </source>
</reference>
<dbReference type="SMART" id="SM00312">
    <property type="entry name" value="PX"/>
    <property type="match status" value="1"/>
</dbReference>
<dbReference type="GO" id="GO:0035091">
    <property type="term" value="F:phosphatidylinositol binding"/>
    <property type="evidence" value="ECO:0007669"/>
    <property type="project" value="InterPro"/>
</dbReference>
<dbReference type="Gene3D" id="3.30.1520.10">
    <property type="entry name" value="Phox-like domain"/>
    <property type="match status" value="1"/>
</dbReference>
<evidence type="ECO:0000313" key="4">
    <source>
        <dbReference type="EMBL" id="AEE63528.1"/>
    </source>
</evidence>